<dbReference type="Pfam" id="PF14842">
    <property type="entry name" value="FliG_N"/>
    <property type="match status" value="1"/>
</dbReference>
<evidence type="ECO:0000256" key="6">
    <source>
        <dbReference type="ARBA" id="ARBA00022500"/>
    </source>
</evidence>
<dbReference type="RefSeq" id="WP_381487989.1">
    <property type="nucleotide sequence ID" value="NZ_JBHTIK010000004.1"/>
</dbReference>
<comment type="function">
    <text evidence="10">FliG is one of three proteins (FliG, FliN, FliM) that forms the rotor-mounted switch complex (C ring), located at the base of the basal body. This complex interacts with the CheY and CheZ chemotaxis proteins, in addition to contacting components of the motor that determine the direction of flagellar rotation.</text>
</comment>
<proteinExistence type="inferred from homology"/>
<reference evidence="15" key="1">
    <citation type="journal article" date="2019" name="Int. J. Syst. Evol. Microbiol.">
        <title>The Global Catalogue of Microorganisms (GCM) 10K type strain sequencing project: providing services to taxonomists for standard genome sequencing and annotation.</title>
        <authorList>
            <consortium name="The Broad Institute Genomics Platform"/>
            <consortium name="The Broad Institute Genome Sequencing Center for Infectious Disease"/>
            <person name="Wu L."/>
            <person name="Ma J."/>
        </authorList>
    </citation>
    <scope>NUCLEOTIDE SEQUENCE [LARGE SCALE GENOMIC DNA]</scope>
    <source>
        <strain evidence="15">CCUG 52537</strain>
    </source>
</reference>
<evidence type="ECO:0000256" key="9">
    <source>
        <dbReference type="ARBA" id="ARBA00023143"/>
    </source>
</evidence>
<name>A0ABW3C0J1_SPHXN</name>
<evidence type="ECO:0000259" key="12">
    <source>
        <dbReference type="Pfam" id="PF14841"/>
    </source>
</evidence>
<protein>
    <recommendedName>
        <fullName evidence="4">Flagellar motor switch protein FliG</fullName>
    </recommendedName>
</protein>
<dbReference type="Gene3D" id="1.10.220.30">
    <property type="match status" value="3"/>
</dbReference>
<evidence type="ECO:0000256" key="10">
    <source>
        <dbReference type="ARBA" id="ARBA00025598"/>
    </source>
</evidence>
<keyword evidence="15" id="KW-1185">Reference proteome</keyword>
<evidence type="ECO:0000256" key="5">
    <source>
        <dbReference type="ARBA" id="ARBA00022475"/>
    </source>
</evidence>
<keyword evidence="5" id="KW-1003">Cell membrane</keyword>
<dbReference type="InterPro" id="IPR011002">
    <property type="entry name" value="FliG_a-hlx"/>
</dbReference>
<evidence type="ECO:0000313" key="15">
    <source>
        <dbReference type="Proteomes" id="UP001597124"/>
    </source>
</evidence>
<dbReference type="InterPro" id="IPR028263">
    <property type="entry name" value="FliG_N"/>
</dbReference>
<evidence type="ECO:0000313" key="14">
    <source>
        <dbReference type="EMBL" id="MFD0847978.1"/>
    </source>
</evidence>
<keyword evidence="14" id="KW-0969">Cilium</keyword>
<dbReference type="InterPro" id="IPR032779">
    <property type="entry name" value="FliG_M"/>
</dbReference>
<evidence type="ECO:0000256" key="2">
    <source>
        <dbReference type="ARBA" id="ARBA00004413"/>
    </source>
</evidence>
<keyword evidence="8" id="KW-0472">Membrane</keyword>
<keyword evidence="14" id="KW-0966">Cell projection</keyword>
<evidence type="ECO:0000259" key="13">
    <source>
        <dbReference type="Pfam" id="PF14842"/>
    </source>
</evidence>
<feature type="domain" description="Flagellar motor switch protein FliG middle" evidence="12">
    <location>
        <begin position="108"/>
        <end position="180"/>
    </location>
</feature>
<comment type="caution">
    <text evidence="14">The sequence shown here is derived from an EMBL/GenBank/DDBJ whole genome shotgun (WGS) entry which is preliminary data.</text>
</comment>
<dbReference type="EMBL" id="JBHTIK010000004">
    <property type="protein sequence ID" value="MFD0847978.1"/>
    <property type="molecule type" value="Genomic_DNA"/>
</dbReference>
<evidence type="ECO:0000256" key="3">
    <source>
        <dbReference type="ARBA" id="ARBA00010299"/>
    </source>
</evidence>
<keyword evidence="6" id="KW-0145">Chemotaxis</keyword>
<evidence type="ECO:0000256" key="1">
    <source>
        <dbReference type="ARBA" id="ARBA00004117"/>
    </source>
</evidence>
<dbReference type="SUPFAM" id="SSF48029">
    <property type="entry name" value="FliG"/>
    <property type="match status" value="2"/>
</dbReference>
<comment type="similarity">
    <text evidence="3">Belongs to the FliG family.</text>
</comment>
<organism evidence="14 15">
    <name type="scientific">Sphingosinicella xenopeptidilytica</name>
    <dbReference type="NCBI Taxonomy" id="364098"/>
    <lineage>
        <taxon>Bacteria</taxon>
        <taxon>Pseudomonadati</taxon>
        <taxon>Pseudomonadota</taxon>
        <taxon>Alphaproteobacteria</taxon>
        <taxon>Sphingomonadales</taxon>
        <taxon>Sphingosinicellaceae</taxon>
        <taxon>Sphingosinicella</taxon>
    </lineage>
</organism>
<dbReference type="Pfam" id="PF01706">
    <property type="entry name" value="FliG_C"/>
    <property type="match status" value="1"/>
</dbReference>
<keyword evidence="14" id="KW-0282">Flagellum</keyword>
<keyword evidence="9" id="KW-0975">Bacterial flagellum</keyword>
<dbReference type="Pfam" id="PF14841">
    <property type="entry name" value="FliG_M"/>
    <property type="match status" value="1"/>
</dbReference>
<gene>
    <name evidence="14" type="ORF">ACFQ00_06565</name>
</gene>
<dbReference type="PANTHER" id="PTHR30534:SF0">
    <property type="entry name" value="FLAGELLAR MOTOR SWITCH PROTEIN FLIG"/>
    <property type="match status" value="1"/>
</dbReference>
<dbReference type="InterPro" id="IPR000090">
    <property type="entry name" value="Flg_Motor_Flig"/>
</dbReference>
<dbReference type="PRINTS" id="PR00954">
    <property type="entry name" value="FLGMOTORFLIG"/>
</dbReference>
<dbReference type="PANTHER" id="PTHR30534">
    <property type="entry name" value="FLAGELLAR MOTOR SWITCH PROTEIN FLIG"/>
    <property type="match status" value="1"/>
</dbReference>
<evidence type="ECO:0000256" key="4">
    <source>
        <dbReference type="ARBA" id="ARBA00021870"/>
    </source>
</evidence>
<feature type="domain" description="Flagellar motor switch protein FliG C-terminal" evidence="11">
    <location>
        <begin position="210"/>
        <end position="315"/>
    </location>
</feature>
<keyword evidence="7" id="KW-0283">Flagellar rotation</keyword>
<sequence length="327" mass="35598">MSARAAALRAEPFAAPAEPLAALTGVERAAALMLALGREHGGAIWAHLGNDEARALSAAMARIGPVPAPLAERLLATFAGELSSPAALETARPASETTWDTLGNVSEDVLAAYLRGEHPQTAAVVLGRIGREQAARVLSRLPEDTAMDVVLRMLRVGAVRQDVLDTVEETLRADLLSNPAHSARRDTHEVMAEIFNHLDRDAEARFMLALEDRAFDAAERIRALMFTFEDLARLDAASIQTLLRNIDKNRLAAALKGAGEALREFFFMSMSERAARILREDMELMGPIRLREAEEARQAIVQVAKQLADTGEIVLADNRDGSEEFVF</sequence>
<evidence type="ECO:0000256" key="7">
    <source>
        <dbReference type="ARBA" id="ARBA00022779"/>
    </source>
</evidence>
<accession>A0ABW3C0J1</accession>
<dbReference type="InterPro" id="IPR023087">
    <property type="entry name" value="Flg_Motor_Flig_C"/>
</dbReference>
<evidence type="ECO:0000256" key="8">
    <source>
        <dbReference type="ARBA" id="ARBA00023136"/>
    </source>
</evidence>
<dbReference type="Proteomes" id="UP001597124">
    <property type="component" value="Unassembled WGS sequence"/>
</dbReference>
<evidence type="ECO:0000259" key="11">
    <source>
        <dbReference type="Pfam" id="PF01706"/>
    </source>
</evidence>
<feature type="domain" description="Flagellar motor switch protein FliG N-terminal" evidence="13">
    <location>
        <begin position="23"/>
        <end position="88"/>
    </location>
</feature>
<comment type="subcellular location">
    <subcellularLocation>
        <location evidence="1">Bacterial flagellum basal body</location>
    </subcellularLocation>
    <subcellularLocation>
        <location evidence="2">Cell membrane</location>
        <topology evidence="2">Peripheral membrane protein</topology>
        <orientation evidence="2">Cytoplasmic side</orientation>
    </subcellularLocation>
</comment>